<reference evidence="2" key="1">
    <citation type="journal article" date="2014" name="BMC Genomics">
        <title>Characterizing the developmental transcriptome of the oriental fruit fly, Bactrocera dorsalis (Diptera: Tephritidae) through comparative genomic analysis with Drosophila melanogaster utilizing modENCODE datasets.</title>
        <authorList>
            <person name="Geib S.M."/>
            <person name="Calla B."/>
            <person name="Hall B."/>
            <person name="Hou S."/>
            <person name="Manoukis N.C."/>
        </authorList>
    </citation>
    <scope>NUCLEOTIDE SEQUENCE</scope>
    <source>
        <strain evidence="2">Punador</strain>
    </source>
</reference>
<feature type="signal peptide" evidence="1">
    <location>
        <begin position="1"/>
        <end position="20"/>
    </location>
</feature>
<accession>A0A034WKL9</accession>
<feature type="chain" id="PRO_5007369204" description="Single domain-containing protein" evidence="1">
    <location>
        <begin position="21"/>
        <end position="100"/>
    </location>
</feature>
<dbReference type="RefSeq" id="XP_011209066.2">
    <property type="nucleotide sequence ID" value="XM_011210764.4"/>
</dbReference>
<organism evidence="2">
    <name type="scientific">Bactrocera dorsalis</name>
    <name type="common">Oriental fruit fly</name>
    <name type="synonym">Dacus dorsalis</name>
    <dbReference type="NCBI Taxonomy" id="27457"/>
    <lineage>
        <taxon>Eukaryota</taxon>
        <taxon>Metazoa</taxon>
        <taxon>Ecdysozoa</taxon>
        <taxon>Arthropoda</taxon>
        <taxon>Hexapoda</taxon>
        <taxon>Insecta</taxon>
        <taxon>Pterygota</taxon>
        <taxon>Neoptera</taxon>
        <taxon>Endopterygota</taxon>
        <taxon>Diptera</taxon>
        <taxon>Brachycera</taxon>
        <taxon>Muscomorpha</taxon>
        <taxon>Tephritoidea</taxon>
        <taxon>Tephritidae</taxon>
        <taxon>Bactrocera</taxon>
        <taxon>Bactrocera</taxon>
    </lineage>
</organism>
<protein>
    <recommendedName>
        <fullName evidence="3">Single domain-containing protein</fullName>
    </recommendedName>
</protein>
<dbReference type="AlphaFoldDB" id="A0A034WKL9"/>
<evidence type="ECO:0008006" key="3">
    <source>
        <dbReference type="Google" id="ProtNLM"/>
    </source>
</evidence>
<dbReference type="EMBL" id="GAKP01004278">
    <property type="protein sequence ID" value="JAC54674.1"/>
    <property type="molecule type" value="Transcribed_RNA"/>
</dbReference>
<sequence>MKCAIAFLLLAGMLAIGVNAGNEPVCSYRNTQGETIFLKYLPLLKQGQDYVDFGVDGKCVKRAVCSEKFKTEVEDCGKYRVTCGNKKTFNGVFPGCCVKC</sequence>
<evidence type="ECO:0000313" key="2">
    <source>
        <dbReference type="EMBL" id="JAC54675.1"/>
    </source>
</evidence>
<dbReference type="EMBL" id="GAKP01004277">
    <property type="protein sequence ID" value="JAC54675.1"/>
    <property type="molecule type" value="Transcribed_RNA"/>
</dbReference>
<evidence type="ECO:0000256" key="1">
    <source>
        <dbReference type="SAM" id="SignalP"/>
    </source>
</evidence>
<proteinExistence type="predicted"/>
<dbReference type="KEGG" id="bdr:105230154"/>
<dbReference type="GeneID" id="105230154"/>
<keyword evidence="1" id="KW-0732">Signal</keyword>
<dbReference type="OrthoDB" id="7937185at2759"/>
<name>A0A034WKL9_BACDO</name>